<feature type="transmembrane region" description="Helical" evidence="7">
    <location>
        <begin position="313"/>
        <end position="335"/>
    </location>
</feature>
<dbReference type="PANTHER" id="PTHR43738">
    <property type="entry name" value="ABC TRANSPORTER, MEMBRANE PROTEIN"/>
    <property type="match status" value="1"/>
</dbReference>
<feature type="region of interest" description="Disordered" evidence="6">
    <location>
        <begin position="225"/>
        <end position="246"/>
    </location>
</feature>
<feature type="transmembrane region" description="Helical" evidence="7">
    <location>
        <begin position="355"/>
        <end position="376"/>
    </location>
</feature>
<evidence type="ECO:0000256" key="3">
    <source>
        <dbReference type="ARBA" id="ARBA00022692"/>
    </source>
</evidence>
<dbReference type="RefSeq" id="WP_225675501.1">
    <property type="nucleotide sequence ID" value="NZ_JAEDAH010000083.1"/>
</dbReference>
<keyword evidence="2" id="KW-1003">Cell membrane</keyword>
<comment type="subcellular location">
    <subcellularLocation>
        <location evidence="1">Cell membrane</location>
        <topology evidence="1">Multi-pass membrane protein</topology>
    </subcellularLocation>
</comment>
<dbReference type="InterPro" id="IPR051125">
    <property type="entry name" value="ABC-4/HrtB_transporter"/>
</dbReference>
<evidence type="ECO:0000256" key="7">
    <source>
        <dbReference type="SAM" id="Phobius"/>
    </source>
</evidence>
<reference evidence="10 11" key="1">
    <citation type="submission" date="2020-12" db="EMBL/GenBank/DDBJ databases">
        <title>Novel Thalassolituus-related marine hydrocarbonoclastic bacteria mediated algae-derived hydrocarbons mineralization in twilight zone of the northern South China Sea.</title>
        <authorList>
            <person name="Dong C."/>
        </authorList>
    </citation>
    <scope>NUCLEOTIDE SEQUENCE [LARGE SCALE GENOMIC DNA]</scope>
    <source>
        <strain evidence="10 11">IMCC1826</strain>
    </source>
</reference>
<evidence type="ECO:0000256" key="1">
    <source>
        <dbReference type="ARBA" id="ARBA00004651"/>
    </source>
</evidence>
<feature type="transmembrane region" description="Helical" evidence="7">
    <location>
        <begin position="409"/>
        <end position="431"/>
    </location>
</feature>
<evidence type="ECO:0000259" key="8">
    <source>
        <dbReference type="Pfam" id="PF02687"/>
    </source>
</evidence>
<protein>
    <submittedName>
        <fullName evidence="10">ABC transporter permease</fullName>
    </submittedName>
</protein>
<comment type="caution">
    <text evidence="10">The sequence shown here is derived from an EMBL/GenBank/DDBJ whole genome shotgun (WGS) entry which is preliminary data.</text>
</comment>
<evidence type="ECO:0000256" key="5">
    <source>
        <dbReference type="ARBA" id="ARBA00023136"/>
    </source>
</evidence>
<keyword evidence="11" id="KW-1185">Reference proteome</keyword>
<organism evidence="10 11">
    <name type="scientific">Thalassolituus marinus</name>
    <dbReference type="NCBI Taxonomy" id="671053"/>
    <lineage>
        <taxon>Bacteria</taxon>
        <taxon>Pseudomonadati</taxon>
        <taxon>Pseudomonadota</taxon>
        <taxon>Gammaproteobacteria</taxon>
        <taxon>Oceanospirillales</taxon>
        <taxon>Oceanospirillaceae</taxon>
        <taxon>Thalassolituus</taxon>
    </lineage>
</organism>
<name>A0ABS7ZV79_9GAMM</name>
<dbReference type="Pfam" id="PF02687">
    <property type="entry name" value="FtsX"/>
    <property type="match status" value="1"/>
</dbReference>
<dbReference type="PANTHER" id="PTHR43738:SF2">
    <property type="entry name" value="ABC TRANSPORTER PERMEASE"/>
    <property type="match status" value="1"/>
</dbReference>
<dbReference type="InterPro" id="IPR003838">
    <property type="entry name" value="ABC3_permease_C"/>
</dbReference>
<dbReference type="Pfam" id="PF12704">
    <property type="entry name" value="MacB_PCD"/>
    <property type="match status" value="1"/>
</dbReference>
<accession>A0ABS7ZV79</accession>
<evidence type="ECO:0000256" key="4">
    <source>
        <dbReference type="ARBA" id="ARBA00022989"/>
    </source>
</evidence>
<evidence type="ECO:0000313" key="10">
    <source>
        <dbReference type="EMBL" id="MCA6064485.1"/>
    </source>
</evidence>
<feature type="domain" description="ABC3 transporter permease C-terminal" evidence="8">
    <location>
        <begin position="316"/>
        <end position="433"/>
    </location>
</feature>
<dbReference type="EMBL" id="JAEDAH010000083">
    <property type="protein sequence ID" value="MCA6064485.1"/>
    <property type="molecule type" value="Genomic_DNA"/>
</dbReference>
<proteinExistence type="predicted"/>
<gene>
    <name evidence="10" type="ORF">I9W95_12795</name>
</gene>
<keyword evidence="5 7" id="KW-0472">Membrane</keyword>
<dbReference type="Proteomes" id="UP000714380">
    <property type="component" value="Unassembled WGS sequence"/>
</dbReference>
<keyword evidence="4 7" id="KW-1133">Transmembrane helix</keyword>
<dbReference type="InterPro" id="IPR025857">
    <property type="entry name" value="MacB_PCD"/>
</dbReference>
<evidence type="ECO:0000256" key="6">
    <source>
        <dbReference type="SAM" id="MobiDB-lite"/>
    </source>
</evidence>
<feature type="domain" description="MacB-like periplasmic core" evidence="9">
    <location>
        <begin position="18"/>
        <end position="213"/>
    </location>
</feature>
<evidence type="ECO:0000259" key="9">
    <source>
        <dbReference type="Pfam" id="PF12704"/>
    </source>
</evidence>
<keyword evidence="3 7" id="KW-0812">Transmembrane</keyword>
<evidence type="ECO:0000313" key="11">
    <source>
        <dbReference type="Proteomes" id="UP000714380"/>
    </source>
</evidence>
<sequence length="437" mass="47786">MLVKIAVRSLLQRRLAALLIIAAISLSLMALLISRGAGEELRRSFSSSVSGTDLIVAARAQPTQIMLYSVFRLGTPPQAMSAERWQQISQLPQVKWSFPLVLGDSVKGFSVIGTNDDYFRYFRYGDKHPLQSSTTEALQFGQPTAAVLGAEAARVLGYKIGDSLSLSHGMHEHSFAEHKELPFIVSAILKPTGTPVDRSVHVPLATLEALHNSEWLHTVTRGQLNKEHQHEEHEHEEHQHNESHDDDHALTLAFSDLPEPSSISALFVGLKSRALTFQAQASINAAHQEPLSAVIPGAALTEFWQLLGNAERLLQFLSGLMLITGLLGSVAMLQVSVAFRQREISLLRLTGASPLYIFLLLESEVLLLTLSAWVVALLGSGALQTLAAPWIASHYGLQLSSQWWPADSLWLIGGSLLLSLLAGLVPALSAYRKAFRL</sequence>
<evidence type="ECO:0000256" key="2">
    <source>
        <dbReference type="ARBA" id="ARBA00022475"/>
    </source>
</evidence>